<reference evidence="3" key="2">
    <citation type="journal article" date="2016" name="Genome Announc.">
        <title>Draft Genome Sequences of Two Novel Amoeba-Resistant Intranuclear Bacteria, 'Candidatus Berkiella cookevillensis' and 'Candidatus Berkiella aquae'.</title>
        <authorList>
            <person name="Mehari Y.T."/>
            <person name="Arivett B.A."/>
            <person name="Farone A.L."/>
            <person name="Gunderson J.H."/>
            <person name="Farone M.B."/>
        </authorList>
    </citation>
    <scope>NUCLEOTIDE SEQUENCE</scope>
    <source>
        <strain evidence="3">HT99</strain>
    </source>
</reference>
<dbReference type="InterPro" id="IPR016087">
    <property type="entry name" value="Chalcone_isomerase"/>
</dbReference>
<dbReference type="EMBL" id="LKAJ02000001">
    <property type="protein sequence ID" value="MCS5711824.1"/>
    <property type="molecule type" value="Genomic_DNA"/>
</dbReference>
<proteinExistence type="predicted"/>
<protein>
    <submittedName>
        <fullName evidence="3">Chalcone isomerase family protein</fullName>
    </submittedName>
</protein>
<reference evidence="2" key="1">
    <citation type="submission" date="2015-09" db="EMBL/GenBank/DDBJ databases">
        <title>Draft Genome Sequences of Two Novel Amoeba-resistant Intranuclear Bacteria, Candidatus Berkiella cookevillensis and Candidatus Berkiella aquae.</title>
        <authorList>
            <person name="Mehari Y.T."/>
            <person name="Arivett B.A."/>
            <person name="Farone A.L."/>
            <person name="Gunderson J.H."/>
            <person name="Farone M.B."/>
        </authorList>
    </citation>
    <scope>NUCLEOTIDE SEQUENCE [LARGE SCALE GENOMIC DNA]</scope>
    <source>
        <strain evidence="2">HT99</strain>
    </source>
</reference>
<keyword evidence="3" id="KW-0413">Isomerase</keyword>
<dbReference type="SUPFAM" id="SSF54626">
    <property type="entry name" value="Chalcone isomerase"/>
    <property type="match status" value="1"/>
</dbReference>
<dbReference type="Proteomes" id="UP000051497">
    <property type="component" value="Unassembled WGS sequence"/>
</dbReference>
<dbReference type="AlphaFoldDB" id="A0A0Q9YQ21"/>
<dbReference type="Gene3D" id="3.50.70.10">
    <property type="match status" value="1"/>
</dbReference>
<reference evidence="3" key="3">
    <citation type="submission" date="2021-06" db="EMBL/GenBank/DDBJ databases">
        <title>Genomic Description and Analysis of Intracellular Bacteria, Candidatus Berkiella cookevillensis and Candidatus Berkiella aquae.</title>
        <authorList>
            <person name="Kidane D.T."/>
            <person name="Mehari Y.T."/>
            <person name="Rice F.C."/>
            <person name="Arivett B.A."/>
            <person name="Farone A.L."/>
            <person name="Berk S.G."/>
            <person name="Farone M.B."/>
        </authorList>
    </citation>
    <scope>NUCLEOTIDE SEQUENCE</scope>
    <source>
        <strain evidence="3">HT99</strain>
    </source>
</reference>
<organism evidence="2">
    <name type="scientific">Candidatus Berkiella aquae</name>
    <dbReference type="NCBI Taxonomy" id="295108"/>
    <lineage>
        <taxon>Bacteria</taxon>
        <taxon>Pseudomonadati</taxon>
        <taxon>Pseudomonadota</taxon>
        <taxon>Gammaproteobacteria</taxon>
        <taxon>Candidatus Berkiellales</taxon>
        <taxon>Candidatus Berkiellaceae</taxon>
        <taxon>Candidatus Berkiella</taxon>
    </lineage>
</organism>
<dbReference type="RefSeq" id="WP_075064993.1">
    <property type="nucleotide sequence ID" value="NZ_LKAJ02000001.1"/>
</dbReference>
<dbReference type="InterPro" id="IPR036298">
    <property type="entry name" value="Chalcone_isomerase_sf"/>
</dbReference>
<gene>
    <name evidence="2" type="ORF">HT99x_00357</name>
    <name evidence="3" type="ORF">HT99x_010310</name>
</gene>
<sequence length="192" mass="22345">MHYLLKRFIVFVLLCCLPAISFAENKEFYGRSIPLTVVMEESNETLTLRGVALSKHFFEDDYIGAFYSQNTVLDAKAALADMGPKRMVFYFLRSNDHFREQLESAIEENNSPQMVQREQINISQLLKIFDRPLREGDIVILDYIPKVGMRIILRGTVNVVIKDTEIYNLVLKSWMGRQPPSKKFRKDLFNLT</sequence>
<evidence type="ECO:0000313" key="4">
    <source>
        <dbReference type="Proteomes" id="UP000051497"/>
    </source>
</evidence>
<dbReference type="InterPro" id="IPR016088">
    <property type="entry name" value="Chalcone_isomerase_3-sand"/>
</dbReference>
<dbReference type="OrthoDB" id="7277038at2"/>
<accession>A0A0Q9YQ21</accession>
<name>A0A0Q9YQ21_9GAMM</name>
<dbReference type="GO" id="GO:0016872">
    <property type="term" value="F:intramolecular lyase activity"/>
    <property type="evidence" value="ECO:0007669"/>
    <property type="project" value="InterPro"/>
</dbReference>
<evidence type="ECO:0000313" key="2">
    <source>
        <dbReference type="EMBL" id="KRG22816.1"/>
    </source>
</evidence>
<keyword evidence="4" id="KW-1185">Reference proteome</keyword>
<comment type="caution">
    <text evidence="2">The sequence shown here is derived from an EMBL/GenBank/DDBJ whole genome shotgun (WGS) entry which is preliminary data.</text>
</comment>
<dbReference type="Pfam" id="PF16036">
    <property type="entry name" value="Chalcone_3"/>
    <property type="match status" value="1"/>
</dbReference>
<evidence type="ECO:0000259" key="1">
    <source>
        <dbReference type="Pfam" id="PF16036"/>
    </source>
</evidence>
<evidence type="ECO:0000313" key="3">
    <source>
        <dbReference type="EMBL" id="MCS5711824.1"/>
    </source>
</evidence>
<feature type="domain" description="Chalcone isomerase" evidence="1">
    <location>
        <begin position="30"/>
        <end position="188"/>
    </location>
</feature>
<dbReference type="STRING" id="295108.HT99x_00357"/>
<dbReference type="EMBL" id="LKAJ01000001">
    <property type="protein sequence ID" value="KRG22816.1"/>
    <property type="molecule type" value="Genomic_DNA"/>
</dbReference>